<dbReference type="Gene3D" id="3.30.530.20">
    <property type="match status" value="1"/>
</dbReference>
<dbReference type="Proteomes" id="UP000063699">
    <property type="component" value="Chromosome"/>
</dbReference>
<dbReference type="EMBL" id="CP012752">
    <property type="protein sequence ID" value="ALG08235.1"/>
    <property type="molecule type" value="Genomic_DNA"/>
</dbReference>
<dbReference type="STRING" id="860235.AOZ06_16125"/>
<evidence type="ECO:0008006" key="3">
    <source>
        <dbReference type="Google" id="ProtNLM"/>
    </source>
</evidence>
<evidence type="ECO:0000313" key="2">
    <source>
        <dbReference type="Proteomes" id="UP000063699"/>
    </source>
</evidence>
<reference evidence="1 2" key="1">
    <citation type="submission" date="2015-07" db="EMBL/GenBank/DDBJ databases">
        <title>Genome sequencing of Kibdelosporangium phytohabitans.</title>
        <authorList>
            <person name="Qin S."/>
            <person name="Xing K."/>
        </authorList>
    </citation>
    <scope>NUCLEOTIDE SEQUENCE [LARGE SCALE GENOMIC DNA]</scope>
    <source>
        <strain evidence="1 2">KLBMP1111</strain>
    </source>
</reference>
<name>A0A0N9HXK4_9PSEU</name>
<accession>A0A0N9HXK4</accession>
<sequence length="186" mass="21111">MIAAERDPQDERPRTRRAVGRDYEEWFALLDQWGAPGRPFREIADWLVGEHALSAWWAQKLIVEYEQARGSRPPGARPGGTFTVGASKTVGVPVGRLYQAVADLRNRQRWLPDVVLTERTSRPHRSIRFDWVGDGTRVSVTFDAKGDGRSQVAVEHDLLPDPATAQQARAFWRKRLADLKTVLENK</sequence>
<protein>
    <recommendedName>
        <fullName evidence="3">SRPBCC domain-containing protein</fullName>
    </recommendedName>
</protein>
<dbReference type="OrthoDB" id="3837807at2"/>
<dbReference type="KEGG" id="kphy:AOZ06_16125"/>
<keyword evidence="2" id="KW-1185">Reference proteome</keyword>
<proteinExistence type="predicted"/>
<dbReference type="AlphaFoldDB" id="A0A0N9HXK4"/>
<dbReference type="RefSeq" id="WP_054290142.1">
    <property type="nucleotide sequence ID" value="NZ_CP012752.1"/>
</dbReference>
<organism evidence="1 2">
    <name type="scientific">Kibdelosporangium phytohabitans</name>
    <dbReference type="NCBI Taxonomy" id="860235"/>
    <lineage>
        <taxon>Bacteria</taxon>
        <taxon>Bacillati</taxon>
        <taxon>Actinomycetota</taxon>
        <taxon>Actinomycetes</taxon>
        <taxon>Pseudonocardiales</taxon>
        <taxon>Pseudonocardiaceae</taxon>
        <taxon>Kibdelosporangium</taxon>
    </lineage>
</organism>
<evidence type="ECO:0000313" key="1">
    <source>
        <dbReference type="EMBL" id="ALG08235.1"/>
    </source>
</evidence>
<dbReference type="SUPFAM" id="SSF55961">
    <property type="entry name" value="Bet v1-like"/>
    <property type="match status" value="1"/>
</dbReference>
<gene>
    <name evidence="1" type="ORF">AOZ06_16125</name>
</gene>
<dbReference type="InterPro" id="IPR023393">
    <property type="entry name" value="START-like_dom_sf"/>
</dbReference>